<dbReference type="EMBL" id="JASNJD010000015">
    <property type="protein sequence ID" value="MDK3019471.1"/>
    <property type="molecule type" value="Genomic_DNA"/>
</dbReference>
<comment type="caution">
    <text evidence="1">The sequence shown here is derived from an EMBL/GenBank/DDBJ whole genome shotgun (WGS) entry which is preliminary data.</text>
</comment>
<name>A0ABT7F4D2_9RHOB</name>
<dbReference type="Gene3D" id="3.30.70.1520">
    <property type="entry name" value="Heterotetrameric sarcosine oxidase"/>
    <property type="match status" value="1"/>
</dbReference>
<accession>A0ABT7F4D2</accession>
<proteinExistence type="predicted"/>
<evidence type="ECO:0000313" key="2">
    <source>
        <dbReference type="Proteomes" id="UP001243757"/>
    </source>
</evidence>
<organism evidence="1 2">
    <name type="scientific">Pseudodonghicola flavimaris</name>
    <dbReference type="NCBI Taxonomy" id="3050036"/>
    <lineage>
        <taxon>Bacteria</taxon>
        <taxon>Pseudomonadati</taxon>
        <taxon>Pseudomonadota</taxon>
        <taxon>Alphaproteobacteria</taxon>
        <taxon>Rhodobacterales</taxon>
        <taxon>Paracoccaceae</taxon>
        <taxon>Pseudodonghicola</taxon>
    </lineage>
</organism>
<sequence length="181" mass="18859">MAELTAKSPCAGRLPLTIGAATVTEETLGPMTSIAPYRGRQADLAAALAAAHGLGWPQPNRSLTGAGVRLIWFGRDQALLTGAVADPALEDMAALADQSDAWAAVRLQGEAAEAVLARLVPVDLRRAVFAPGATLRSQLGHMPASLTRLDDHGFLILVYRSMAGTLLHDLKTAMEAAAARG</sequence>
<dbReference type="Proteomes" id="UP001243757">
    <property type="component" value="Unassembled WGS sequence"/>
</dbReference>
<dbReference type="Gene3D" id="3.30.1360.120">
    <property type="entry name" value="Probable tRNA modification gtpase trme, domain 1"/>
    <property type="match status" value="1"/>
</dbReference>
<dbReference type="RefSeq" id="WP_284482245.1">
    <property type="nucleotide sequence ID" value="NZ_JASNJD010000015.1"/>
</dbReference>
<evidence type="ECO:0000313" key="1">
    <source>
        <dbReference type="EMBL" id="MDK3019471.1"/>
    </source>
</evidence>
<gene>
    <name evidence="1" type="ORF">QO033_17450</name>
</gene>
<dbReference type="SUPFAM" id="SSF103025">
    <property type="entry name" value="Folate-binding domain"/>
    <property type="match status" value="1"/>
</dbReference>
<protein>
    <submittedName>
        <fullName evidence="1">Sarcosine oxidase subunit gamma</fullName>
    </submittedName>
</protein>
<dbReference type="InterPro" id="IPR027266">
    <property type="entry name" value="TrmE/GcvT-like"/>
</dbReference>
<reference evidence="1 2" key="1">
    <citation type="submission" date="2023-05" db="EMBL/GenBank/DDBJ databases">
        <title>Pseudodonghicola sp. nov.</title>
        <authorList>
            <person name="Huang J."/>
        </authorList>
    </citation>
    <scope>NUCLEOTIDE SEQUENCE [LARGE SCALE GENOMIC DNA]</scope>
    <source>
        <strain evidence="1 2">IC7</strain>
    </source>
</reference>
<keyword evidence="2" id="KW-1185">Reference proteome</keyword>